<name>A9EDF0_9FLAO</name>
<dbReference type="eggNOG" id="ENOG5030ZJ2">
    <property type="taxonomic scope" value="Bacteria"/>
</dbReference>
<dbReference type="Proteomes" id="UP000002945">
    <property type="component" value="Unassembled WGS sequence"/>
</dbReference>
<evidence type="ECO:0000313" key="2">
    <source>
        <dbReference type="Proteomes" id="UP000002945"/>
    </source>
</evidence>
<reference evidence="1 2" key="1">
    <citation type="journal article" date="2011" name="J. Bacteriol.">
        <title>Genome sequence of the algicidal bacterium Kordia algicida OT-1.</title>
        <authorList>
            <person name="Lee H.S."/>
            <person name="Kang S.G."/>
            <person name="Kwon K.K."/>
            <person name="Lee J.H."/>
            <person name="Kim S.J."/>
        </authorList>
    </citation>
    <scope>NUCLEOTIDE SEQUENCE [LARGE SCALE GENOMIC DNA]</scope>
    <source>
        <strain evidence="1 2">OT-1</strain>
    </source>
</reference>
<dbReference type="AlphaFoldDB" id="A9EDF0"/>
<keyword evidence="2" id="KW-1185">Reference proteome</keyword>
<organism evidence="1 2">
    <name type="scientific">Kordia algicida OT-1</name>
    <dbReference type="NCBI Taxonomy" id="391587"/>
    <lineage>
        <taxon>Bacteria</taxon>
        <taxon>Pseudomonadati</taxon>
        <taxon>Bacteroidota</taxon>
        <taxon>Flavobacteriia</taxon>
        <taxon>Flavobacteriales</taxon>
        <taxon>Flavobacteriaceae</taxon>
        <taxon>Kordia</taxon>
    </lineage>
</organism>
<dbReference type="HOGENOM" id="CLU_159858_0_0_10"/>
<sequence length="141" mass="16895">MNKIHKTISSKDTQVQVVHEINNIELENWINHLLNVKKELEVFNDYYKSLAVDKKIEIEKTILNFEIKKIDNDVFLKALIDYKNTRINLDKCEDTSCNMNFLGKHEECRRMFLFHIEKYRKLKDAFFNELQEKIIISKISA</sequence>
<dbReference type="OrthoDB" id="1442351at2"/>
<dbReference type="EMBL" id="ABIB01000023">
    <property type="protein sequence ID" value="EDP94222.1"/>
    <property type="molecule type" value="Genomic_DNA"/>
</dbReference>
<protein>
    <submittedName>
        <fullName evidence="1">Uncharacterized protein</fullName>
    </submittedName>
</protein>
<evidence type="ECO:0000313" key="1">
    <source>
        <dbReference type="EMBL" id="EDP94222.1"/>
    </source>
</evidence>
<dbReference type="RefSeq" id="WP_007092724.1">
    <property type="nucleotide sequence ID" value="NZ_CP142125.1"/>
</dbReference>
<proteinExistence type="predicted"/>
<gene>
    <name evidence="1" type="ORF">KAOT1_00740</name>
</gene>
<comment type="caution">
    <text evidence="1">The sequence shown here is derived from an EMBL/GenBank/DDBJ whole genome shotgun (WGS) entry which is preliminary data.</text>
</comment>
<accession>A9EDF0</accession>
<dbReference type="STRING" id="391587.KAOT1_00740"/>